<comment type="similarity">
    <text evidence="1">Belongs to the SKI family.</text>
</comment>
<feature type="compositionally biased region" description="Low complexity" evidence="4">
    <location>
        <begin position="526"/>
        <end position="538"/>
    </location>
</feature>
<dbReference type="SUPFAM" id="SSF46955">
    <property type="entry name" value="Putative DNA-binding domain"/>
    <property type="match status" value="1"/>
</dbReference>
<dbReference type="FunFam" id="2.30.30.40:FF:000222">
    <property type="entry name" value="SH3 domain-containing protein Dlish"/>
    <property type="match status" value="1"/>
</dbReference>
<dbReference type="CDD" id="cd21079">
    <property type="entry name" value="DHD_Ski_Sno"/>
    <property type="match status" value="1"/>
</dbReference>
<reference evidence="6 7" key="1">
    <citation type="submission" date="2020-08" db="EMBL/GenBank/DDBJ databases">
        <title>Aphidius gifuensis genome sequencing and assembly.</title>
        <authorList>
            <person name="Du Z."/>
        </authorList>
    </citation>
    <scope>NUCLEOTIDE SEQUENCE [LARGE SCALE GENOMIC DNA]</scope>
    <source>
        <strain evidence="6">YNYX2018</strain>
        <tissue evidence="6">Adults</tissue>
    </source>
</reference>
<dbReference type="GO" id="GO:0030514">
    <property type="term" value="P:negative regulation of BMP signaling pathway"/>
    <property type="evidence" value="ECO:0007669"/>
    <property type="project" value="TreeGrafter"/>
</dbReference>
<dbReference type="Pfam" id="PF00018">
    <property type="entry name" value="SH3_1"/>
    <property type="match status" value="1"/>
</dbReference>
<feature type="compositionally biased region" description="Pro residues" evidence="4">
    <location>
        <begin position="539"/>
        <end position="549"/>
    </location>
</feature>
<dbReference type="Proteomes" id="UP000639338">
    <property type="component" value="Unassembled WGS sequence"/>
</dbReference>
<feature type="domain" description="SH3" evidence="5">
    <location>
        <begin position="1069"/>
        <end position="1132"/>
    </location>
</feature>
<evidence type="ECO:0000256" key="2">
    <source>
        <dbReference type="ARBA" id="ARBA00022443"/>
    </source>
</evidence>
<feature type="compositionally biased region" description="Polar residues" evidence="4">
    <location>
        <begin position="578"/>
        <end position="592"/>
    </location>
</feature>
<sequence>METLMPSNVSSQTYTPQLKTVLKTYQLTAVKSLQGPSSALLGMDCKNNINEQTNYNFSHITRNPHVYHDKYHDLNINNKECKKLDDINKKNILIKKLDDSDDDNDLLLNSKTIINNDNKKILEFTIPILTTSDQNCSERCETILENERISCFIVGGERRLCLPQILNTVLQDFSLQQINQVCDELQIYCSRCTHDQLEELKLSGILPRNAPSCGLITQTDAERLVSSLLLRAEVCELLMKNNDLCKLNNNNIINCKKLIIDDNDDNNICKFKVYHECFGKCKGIFYSELFDYEDASCIECLECGCKFSPQKFVRHAHSQLENRTCHWGFDSKNWRSYLLLSRDQPHYTKVVSLFTNIKQRYPVARYKRKSEFKQEEKIIKKIKKDDCSGVYPVNGIGLYPASPAAGSDHYLQMQWAVLELASRTSSAFRPWSAAVGSCKPRESTPMVPAYLSRGPPVLQHPERVVPMSECERFEPHYQPNVALAPIITPQINSSAIQAVSLQRRQQHERHRVNNNRPTITPPPPLSSSLLPSQLVKPPQLTPPSPPPPSSSSSLSSLNIAKLDSHQVTIKIERPSSPSPDLTNDYGSCSPNDNQDEIINRPKVIKMTPIINNDSNNSNSNNKNNDNDDEDNDNDDEDDDDDDDDEEESSAAVTSSTVTMEPLTLQQNTTLSSQELLINNNCENTIIELEKKLIALNVPHDVILLTRKIANELSDLKIRKHNDEIEITRLRCEIEKQKNIIKHDAIIDNNENNNIENSSNVDTGSHSFELEKDGLGGSSVGLGTNRVSLPPGRITGSASIETLVRVGIEKENGLSPDSKMVIVHDFTPCVDDELQVKRGQVVNVLYRENDWVYVIAADTRMEGFVPHSYCAPYTSQLAEQTLASLMNNVKKKLPRTNDDDNDCNNIRIQTIESHNTDTGSVSDCESYARNITTADINVNRTMTQSQNSIQMIQQQPDVHPFFKDPSAGRYIVLYTFYARDENDVSVERGEFVTVLNRDDPDWFWVARHCDGSEGFVPSGFVYPGHVLHSYATTGTASNETNNNNLGVVGNGNITNDQLQQKDMRDFRDETPGTELVVLYDYKAQAPDDLSVKRADWIYADLGNQPVDGWLWVYARKNGNYGFIPKAYARPPAMTSL</sequence>
<dbReference type="InterPro" id="IPR001452">
    <property type="entry name" value="SH3_domain"/>
</dbReference>
<dbReference type="Pfam" id="PF07653">
    <property type="entry name" value="SH3_2"/>
    <property type="match status" value="1"/>
</dbReference>
<feature type="region of interest" description="Disordered" evidence="4">
    <location>
        <begin position="499"/>
        <end position="555"/>
    </location>
</feature>
<accession>A0A835CND9</accession>
<feature type="region of interest" description="Disordered" evidence="4">
    <location>
        <begin position="570"/>
        <end position="596"/>
    </location>
</feature>
<dbReference type="Gene3D" id="3.10.260.20">
    <property type="entry name" value="Ski"/>
    <property type="match status" value="1"/>
</dbReference>
<organism evidence="6 7">
    <name type="scientific">Aphidius gifuensis</name>
    <name type="common">Parasitoid wasp</name>
    <dbReference type="NCBI Taxonomy" id="684658"/>
    <lineage>
        <taxon>Eukaryota</taxon>
        <taxon>Metazoa</taxon>
        <taxon>Ecdysozoa</taxon>
        <taxon>Arthropoda</taxon>
        <taxon>Hexapoda</taxon>
        <taxon>Insecta</taxon>
        <taxon>Pterygota</taxon>
        <taxon>Neoptera</taxon>
        <taxon>Endopterygota</taxon>
        <taxon>Hymenoptera</taxon>
        <taxon>Apocrita</taxon>
        <taxon>Ichneumonoidea</taxon>
        <taxon>Braconidae</taxon>
        <taxon>Aphidiinae</taxon>
        <taxon>Aphidius</taxon>
    </lineage>
</organism>
<dbReference type="GO" id="GO:0005737">
    <property type="term" value="C:cytoplasm"/>
    <property type="evidence" value="ECO:0007669"/>
    <property type="project" value="TreeGrafter"/>
</dbReference>
<dbReference type="SMART" id="SM00326">
    <property type="entry name" value="SH3"/>
    <property type="match status" value="3"/>
</dbReference>
<dbReference type="Pfam" id="PF08782">
    <property type="entry name" value="c-SKI_SMAD_bind"/>
    <property type="match status" value="1"/>
</dbReference>
<dbReference type="InterPro" id="IPR037000">
    <property type="entry name" value="Ski_DNA-bd_sf"/>
</dbReference>
<evidence type="ECO:0000256" key="1">
    <source>
        <dbReference type="ARBA" id="ARBA00009513"/>
    </source>
</evidence>
<proteinExistence type="inferred from homology"/>
<feature type="compositionally biased region" description="Low complexity" evidence="4">
    <location>
        <begin position="611"/>
        <end position="623"/>
    </location>
</feature>
<dbReference type="CDD" id="cd00174">
    <property type="entry name" value="SH3"/>
    <property type="match status" value="3"/>
</dbReference>
<dbReference type="SUPFAM" id="SSF63763">
    <property type="entry name" value="SAND domain-like"/>
    <property type="match status" value="1"/>
</dbReference>
<dbReference type="FunFam" id="3.10.260.20:FF:000002">
    <property type="entry name" value="SKI-like oncogene a"/>
    <property type="match status" value="1"/>
</dbReference>
<dbReference type="Pfam" id="PF02437">
    <property type="entry name" value="Ski_Sno_DHD"/>
    <property type="match status" value="1"/>
</dbReference>
<feature type="compositionally biased region" description="Acidic residues" evidence="4">
    <location>
        <begin position="626"/>
        <end position="648"/>
    </location>
</feature>
<dbReference type="GO" id="GO:0000978">
    <property type="term" value="F:RNA polymerase II cis-regulatory region sequence-specific DNA binding"/>
    <property type="evidence" value="ECO:0007669"/>
    <property type="project" value="TreeGrafter"/>
</dbReference>
<dbReference type="InterPro" id="IPR009061">
    <property type="entry name" value="DNA-bd_dom_put_sf"/>
</dbReference>
<dbReference type="EMBL" id="JACMRX010000006">
    <property type="protein sequence ID" value="KAF7988038.1"/>
    <property type="molecule type" value="Genomic_DNA"/>
</dbReference>
<dbReference type="InterPro" id="IPR003380">
    <property type="entry name" value="SKI/SNO/DAC"/>
</dbReference>
<comment type="caution">
    <text evidence="6">The sequence shown here is derived from an EMBL/GenBank/DDBJ whole genome shotgun (WGS) entry which is preliminary data.</text>
</comment>
<dbReference type="InterPro" id="IPR010919">
    <property type="entry name" value="SAND-like_dom_sf"/>
</dbReference>
<feature type="domain" description="SH3" evidence="5">
    <location>
        <begin position="814"/>
        <end position="874"/>
    </location>
</feature>
<dbReference type="Gene3D" id="2.30.30.40">
    <property type="entry name" value="SH3 Domains"/>
    <property type="match status" value="3"/>
</dbReference>
<evidence type="ECO:0000259" key="5">
    <source>
        <dbReference type="PROSITE" id="PS50002"/>
    </source>
</evidence>
<evidence type="ECO:0000313" key="6">
    <source>
        <dbReference type="EMBL" id="KAF7988038.1"/>
    </source>
</evidence>
<name>A0A835CND9_APHGI</name>
<dbReference type="Gene3D" id="3.10.390.10">
    <property type="entry name" value="SAND domain-like"/>
    <property type="match status" value="1"/>
</dbReference>
<feature type="compositionally biased region" description="Polar residues" evidence="4">
    <location>
        <begin position="650"/>
        <end position="661"/>
    </location>
</feature>
<gene>
    <name evidence="6" type="ORF">HCN44_007532</name>
</gene>
<dbReference type="PANTHER" id="PTHR10005">
    <property type="entry name" value="SKI ONCOGENE-RELATED"/>
    <property type="match status" value="1"/>
</dbReference>
<keyword evidence="2 3" id="KW-0728">SH3 domain</keyword>
<dbReference type="SMART" id="SM01046">
    <property type="entry name" value="c-SKI_SMAD_bind"/>
    <property type="match status" value="1"/>
</dbReference>
<feature type="compositionally biased region" description="Basic residues" evidence="4">
    <location>
        <begin position="504"/>
        <end position="513"/>
    </location>
</feature>
<dbReference type="AlphaFoldDB" id="A0A835CND9"/>
<evidence type="ECO:0000256" key="4">
    <source>
        <dbReference type="SAM" id="MobiDB-lite"/>
    </source>
</evidence>
<dbReference type="GO" id="GO:0000981">
    <property type="term" value="F:DNA-binding transcription factor activity, RNA polymerase II-specific"/>
    <property type="evidence" value="ECO:0007669"/>
    <property type="project" value="TreeGrafter"/>
</dbReference>
<keyword evidence="7" id="KW-1185">Reference proteome</keyword>
<evidence type="ECO:0000256" key="3">
    <source>
        <dbReference type="PROSITE-ProRule" id="PRU00192"/>
    </source>
</evidence>
<evidence type="ECO:0000313" key="7">
    <source>
        <dbReference type="Proteomes" id="UP000639338"/>
    </source>
</evidence>
<protein>
    <recommendedName>
        <fullName evidence="5">SH3 domain-containing protein</fullName>
    </recommendedName>
</protein>
<dbReference type="OrthoDB" id="3938623at2759"/>
<dbReference type="InterPro" id="IPR036028">
    <property type="entry name" value="SH3-like_dom_sf"/>
</dbReference>
<dbReference type="GO" id="GO:0005634">
    <property type="term" value="C:nucleus"/>
    <property type="evidence" value="ECO:0007669"/>
    <property type="project" value="TreeGrafter"/>
</dbReference>
<dbReference type="PANTHER" id="PTHR10005:SF25">
    <property type="entry name" value="SNO ONCOGENE, ISOFORM B"/>
    <property type="match status" value="1"/>
</dbReference>
<feature type="domain" description="SH3" evidence="5">
    <location>
        <begin position="964"/>
        <end position="1025"/>
    </location>
</feature>
<dbReference type="InterPro" id="IPR014890">
    <property type="entry name" value="c-SKI_SMAD4-bd_dom"/>
</dbReference>
<feature type="region of interest" description="Disordered" evidence="4">
    <location>
        <begin position="608"/>
        <end position="661"/>
    </location>
</feature>
<dbReference type="InterPro" id="IPR023216">
    <property type="entry name" value="Tscrpt_reg_SKI_SnoN"/>
</dbReference>
<dbReference type="GO" id="GO:0046332">
    <property type="term" value="F:SMAD binding"/>
    <property type="evidence" value="ECO:0007669"/>
    <property type="project" value="InterPro"/>
</dbReference>
<dbReference type="FunFam" id="2.30.30.40:FF:000270">
    <property type="entry name" value="Blast:Tyrosine-protein kinase Src-1"/>
    <property type="match status" value="1"/>
</dbReference>
<dbReference type="SUPFAM" id="SSF50044">
    <property type="entry name" value="SH3-domain"/>
    <property type="match status" value="3"/>
</dbReference>
<dbReference type="GO" id="GO:0005667">
    <property type="term" value="C:transcription regulator complex"/>
    <property type="evidence" value="ECO:0007669"/>
    <property type="project" value="TreeGrafter"/>
</dbReference>
<dbReference type="PROSITE" id="PS50002">
    <property type="entry name" value="SH3"/>
    <property type="match status" value="3"/>
</dbReference>